<feature type="transmembrane region" description="Helical" evidence="5">
    <location>
        <begin position="286"/>
        <end position="305"/>
    </location>
</feature>
<feature type="transmembrane region" description="Helical" evidence="5">
    <location>
        <begin position="67"/>
        <end position="87"/>
    </location>
</feature>
<dbReference type="SUPFAM" id="SSF81321">
    <property type="entry name" value="Family A G protein-coupled receptor-like"/>
    <property type="match status" value="1"/>
</dbReference>
<gene>
    <name evidence="7" type="ORF">WA026_015285</name>
</gene>
<proteinExistence type="predicted"/>
<dbReference type="CDD" id="cd15039">
    <property type="entry name" value="7tmB3_Methuselah-like"/>
    <property type="match status" value="1"/>
</dbReference>
<evidence type="ECO:0000256" key="1">
    <source>
        <dbReference type="ARBA" id="ARBA00004141"/>
    </source>
</evidence>
<comment type="subcellular location">
    <subcellularLocation>
        <location evidence="1">Membrane</location>
        <topology evidence="1">Multi-pass membrane protein</topology>
    </subcellularLocation>
</comment>
<evidence type="ECO:0000313" key="8">
    <source>
        <dbReference type="Proteomes" id="UP001431783"/>
    </source>
</evidence>
<keyword evidence="2 5" id="KW-0812">Transmembrane</keyword>
<organism evidence="7 8">
    <name type="scientific">Henosepilachna vigintioctopunctata</name>
    <dbReference type="NCBI Taxonomy" id="420089"/>
    <lineage>
        <taxon>Eukaryota</taxon>
        <taxon>Metazoa</taxon>
        <taxon>Ecdysozoa</taxon>
        <taxon>Arthropoda</taxon>
        <taxon>Hexapoda</taxon>
        <taxon>Insecta</taxon>
        <taxon>Pterygota</taxon>
        <taxon>Neoptera</taxon>
        <taxon>Endopterygota</taxon>
        <taxon>Coleoptera</taxon>
        <taxon>Polyphaga</taxon>
        <taxon>Cucujiformia</taxon>
        <taxon>Coccinelloidea</taxon>
        <taxon>Coccinellidae</taxon>
        <taxon>Epilachninae</taxon>
        <taxon>Epilachnini</taxon>
        <taxon>Henosepilachna</taxon>
    </lineage>
</organism>
<feature type="transmembrane region" description="Helical" evidence="5">
    <location>
        <begin position="37"/>
        <end position="55"/>
    </location>
</feature>
<evidence type="ECO:0000256" key="5">
    <source>
        <dbReference type="SAM" id="Phobius"/>
    </source>
</evidence>
<reference evidence="7 8" key="1">
    <citation type="submission" date="2023-03" db="EMBL/GenBank/DDBJ databases">
        <title>Genome insight into feeding habits of ladybird beetles.</title>
        <authorList>
            <person name="Li H.-S."/>
            <person name="Huang Y.-H."/>
            <person name="Pang H."/>
        </authorList>
    </citation>
    <scope>NUCLEOTIDE SEQUENCE [LARGE SCALE GENOMIC DNA]</scope>
    <source>
        <strain evidence="7">SYSU_2023b</strain>
        <tissue evidence="7">Whole body</tissue>
    </source>
</reference>
<accession>A0AAW1TNY4</accession>
<evidence type="ECO:0000256" key="4">
    <source>
        <dbReference type="ARBA" id="ARBA00023136"/>
    </source>
</evidence>
<dbReference type="Proteomes" id="UP001431783">
    <property type="component" value="Unassembled WGS sequence"/>
</dbReference>
<evidence type="ECO:0000313" key="7">
    <source>
        <dbReference type="EMBL" id="KAK9872035.1"/>
    </source>
</evidence>
<dbReference type="GO" id="GO:0008528">
    <property type="term" value="F:G protein-coupled peptide receptor activity"/>
    <property type="evidence" value="ECO:0007669"/>
    <property type="project" value="TreeGrafter"/>
</dbReference>
<dbReference type="InterPro" id="IPR000832">
    <property type="entry name" value="GPCR_2_secretin-like"/>
</dbReference>
<sequence>MEYAQKKLPGNRTLDNYAIFGKIVLPPMETKISLTRWVKIVSCIFILLTIIVYAILPKLRNLFGKILLSYCVAMFMLFFVLTITQFFQQDFSNSFCKFVGFSLIFFSFCSFTWMHIICIDIWYSFGSPRTISGPLQRNEMKKLLLYSVYGWGFPMLWVLLILFFNDTKLLPKSIQPYVGYDECYFENYDNRKGNYAFSIFITLPLILQQIVNIVLFIRTVRHCIRVKSEIRRMDDNNRSRNDYQAGKEKLYLVLKLGVVMGMLFLFETISAIRKMDVNPITEHIEIVWDTINCLQGLFIFIIFICKKKIYISLCEKWKMVRGYSPTSTTTPGSIQSTCTNEETLNLEEKTWTSTQY</sequence>
<dbReference type="PANTHER" id="PTHR47154:SF2">
    <property type="entry name" value="G-PROTEIN COUPLED RECEPTOR MTH-RELATED"/>
    <property type="match status" value="1"/>
</dbReference>
<dbReference type="Pfam" id="PF00002">
    <property type="entry name" value="7tm_2"/>
    <property type="match status" value="1"/>
</dbReference>
<feature type="transmembrane region" description="Helical" evidence="5">
    <location>
        <begin position="143"/>
        <end position="164"/>
    </location>
</feature>
<feature type="transmembrane region" description="Helical" evidence="5">
    <location>
        <begin position="250"/>
        <end position="266"/>
    </location>
</feature>
<feature type="domain" description="G-protein coupled receptors family 2 profile 2" evidence="6">
    <location>
        <begin position="31"/>
        <end position="307"/>
    </location>
</feature>
<keyword evidence="4 5" id="KW-0472">Membrane</keyword>
<dbReference type="InterPro" id="IPR017981">
    <property type="entry name" value="GPCR_2-like_7TM"/>
</dbReference>
<dbReference type="PROSITE" id="PS50261">
    <property type="entry name" value="G_PROTEIN_RECEP_F2_4"/>
    <property type="match status" value="1"/>
</dbReference>
<protein>
    <recommendedName>
        <fullName evidence="6">G-protein coupled receptors family 2 profile 2 domain-containing protein</fullName>
    </recommendedName>
</protein>
<name>A0AAW1TNY4_9CUCU</name>
<comment type="caution">
    <text evidence="7">The sequence shown here is derived from an EMBL/GenBank/DDBJ whole genome shotgun (WGS) entry which is preliminary data.</text>
</comment>
<evidence type="ECO:0000256" key="2">
    <source>
        <dbReference type="ARBA" id="ARBA00022692"/>
    </source>
</evidence>
<evidence type="ECO:0000259" key="6">
    <source>
        <dbReference type="PROSITE" id="PS50261"/>
    </source>
</evidence>
<evidence type="ECO:0000256" key="3">
    <source>
        <dbReference type="ARBA" id="ARBA00022989"/>
    </source>
</evidence>
<feature type="transmembrane region" description="Helical" evidence="5">
    <location>
        <begin position="195"/>
        <end position="217"/>
    </location>
</feature>
<dbReference type="Gene3D" id="1.20.1070.10">
    <property type="entry name" value="Rhodopsin 7-helix transmembrane proteins"/>
    <property type="match status" value="1"/>
</dbReference>
<dbReference type="AlphaFoldDB" id="A0AAW1TNY4"/>
<dbReference type="EMBL" id="JARQZJ010000008">
    <property type="protein sequence ID" value="KAK9872035.1"/>
    <property type="molecule type" value="Genomic_DNA"/>
</dbReference>
<dbReference type="PANTHER" id="PTHR47154">
    <property type="entry name" value="G-PROTEIN COUPLED RECEPTOR MTH-RELATED"/>
    <property type="match status" value="1"/>
</dbReference>
<dbReference type="GO" id="GO:0005886">
    <property type="term" value="C:plasma membrane"/>
    <property type="evidence" value="ECO:0007669"/>
    <property type="project" value="TreeGrafter"/>
</dbReference>
<dbReference type="GO" id="GO:0007166">
    <property type="term" value="P:cell surface receptor signaling pathway"/>
    <property type="evidence" value="ECO:0007669"/>
    <property type="project" value="InterPro"/>
</dbReference>
<feature type="transmembrane region" description="Helical" evidence="5">
    <location>
        <begin position="99"/>
        <end position="123"/>
    </location>
</feature>
<dbReference type="InterPro" id="IPR051384">
    <property type="entry name" value="Mth_GPCR"/>
</dbReference>
<keyword evidence="3 5" id="KW-1133">Transmembrane helix</keyword>
<keyword evidence="8" id="KW-1185">Reference proteome</keyword>